<proteinExistence type="predicted"/>
<protein>
    <submittedName>
        <fullName evidence="1">Uncharacterized protein</fullName>
    </submittedName>
</protein>
<accession>A0A2I1CGY4</accession>
<keyword evidence="2" id="KW-1185">Reference proteome</keyword>
<name>A0A2I1CGY4_ASPN1</name>
<dbReference type="GeneID" id="36531968"/>
<reference evidence="2" key="1">
    <citation type="journal article" date="2018" name="Proc. Natl. Acad. Sci. U.S.A.">
        <title>Linking secondary metabolites to gene clusters through genome sequencing of six diverse Aspergillus species.</title>
        <authorList>
            <person name="Kaerboelling I."/>
            <person name="Vesth T.C."/>
            <person name="Frisvad J.C."/>
            <person name="Nybo J.L."/>
            <person name="Theobald S."/>
            <person name="Kuo A."/>
            <person name="Bowyer P."/>
            <person name="Matsuda Y."/>
            <person name="Mondo S."/>
            <person name="Lyhne E.K."/>
            <person name="Kogle M.E."/>
            <person name="Clum A."/>
            <person name="Lipzen A."/>
            <person name="Salamov A."/>
            <person name="Ngan C.Y."/>
            <person name="Daum C."/>
            <person name="Chiniquy J."/>
            <person name="Barry K."/>
            <person name="LaButti K."/>
            <person name="Haridas S."/>
            <person name="Simmons B.A."/>
            <person name="Magnuson J.K."/>
            <person name="Mortensen U.H."/>
            <person name="Larsen T.O."/>
            <person name="Grigoriev I.V."/>
            <person name="Baker S.E."/>
            <person name="Andersen M.R."/>
        </authorList>
    </citation>
    <scope>NUCLEOTIDE SEQUENCE [LARGE SCALE GENOMIC DNA]</scope>
    <source>
        <strain evidence="2">IBT 16806</strain>
    </source>
</reference>
<evidence type="ECO:0000313" key="1">
    <source>
        <dbReference type="EMBL" id="PKX96891.1"/>
    </source>
</evidence>
<comment type="caution">
    <text evidence="1">The sequence shown here is derived from an EMBL/GenBank/DDBJ whole genome shotgun (WGS) entry which is preliminary data.</text>
</comment>
<sequence>MECVPTPTLTGSVIEVTAVGDPAENGILVFLSPDMETSLKSAMGSSCATRVDTGCYQAVMNVLESANKVLQSRSLEERALEPCNPLLLYGGGVLIAGLLFPHVYESDHVVPVPIKIPRRKSRTLSNSKPLPPLSL</sequence>
<dbReference type="AlphaFoldDB" id="A0A2I1CGY4"/>
<dbReference type="STRING" id="1392255.A0A2I1CGY4"/>
<dbReference type="RefSeq" id="XP_024685486.1">
    <property type="nucleotide sequence ID" value="XM_024824643.1"/>
</dbReference>
<evidence type="ECO:0000313" key="2">
    <source>
        <dbReference type="Proteomes" id="UP000234474"/>
    </source>
</evidence>
<dbReference type="Proteomes" id="UP000234474">
    <property type="component" value="Unassembled WGS sequence"/>
</dbReference>
<organism evidence="1 2">
    <name type="scientific">Aspergillus novofumigatus (strain IBT 16806)</name>
    <dbReference type="NCBI Taxonomy" id="1392255"/>
    <lineage>
        <taxon>Eukaryota</taxon>
        <taxon>Fungi</taxon>
        <taxon>Dikarya</taxon>
        <taxon>Ascomycota</taxon>
        <taxon>Pezizomycotina</taxon>
        <taxon>Eurotiomycetes</taxon>
        <taxon>Eurotiomycetidae</taxon>
        <taxon>Eurotiales</taxon>
        <taxon>Aspergillaceae</taxon>
        <taxon>Aspergillus</taxon>
        <taxon>Aspergillus subgen. Fumigati</taxon>
    </lineage>
</organism>
<dbReference type="VEuPathDB" id="FungiDB:P174DRAFT_417889"/>
<dbReference type="EMBL" id="MSZS01000002">
    <property type="protein sequence ID" value="PKX96891.1"/>
    <property type="molecule type" value="Genomic_DNA"/>
</dbReference>
<dbReference type="OrthoDB" id="1896086at2759"/>
<dbReference type="OMA" id="NILPMEF"/>
<gene>
    <name evidence="1" type="ORF">P174DRAFT_417889</name>
</gene>